<proteinExistence type="predicted"/>
<dbReference type="RefSeq" id="YP_010097093.1">
    <property type="nucleotide sequence ID" value="NC_055756.1"/>
</dbReference>
<reference evidence="1 2" key="1">
    <citation type="submission" date="2018-06" db="EMBL/GenBank/DDBJ databases">
        <title>Uncovering a Universe of Circular DNA Viruses in Animal Metagenomes.</title>
        <authorList>
            <person name="Tisza M."/>
            <person name="Buck C."/>
            <person name="Pastrana D."/>
            <person name="Welch N."/>
            <person name="Peretti A."/>
        </authorList>
    </citation>
    <scope>NUCLEOTIDE SEQUENCE [LARGE SCALE GENOMIC DNA]</scope>
    <source>
        <strain evidence="1">Ctcc615</strain>
    </source>
</reference>
<accession>A0A345BP02</accession>
<dbReference type="GeneID" id="65114755"/>
<sequence length="163" mass="18011">MEKKEIISNLLKNGGVQVKDLKVKNVNVTNCENYVRLALTLNNPVKGMVSKDNGVTYEEGETNVIFVSLYGITSLLKDNDNVAFAVNHLTSHPDAMSVVLSRATITIIQEPVAEGQEYRNPWSTNAEATIFDHATIINHVTDIQLSDFAIRKIDRLANSLLGI</sequence>
<dbReference type="Proteomes" id="UP000257457">
    <property type="component" value="Segment"/>
</dbReference>
<organism evidence="1 2">
    <name type="scientific">crAssphage sp. isolate ctcc615</name>
    <dbReference type="NCBI Taxonomy" id="2989853"/>
    <lineage>
        <taxon>Viruses</taxon>
        <taxon>Duplodnaviria</taxon>
        <taxon>Heunggongvirae</taxon>
        <taxon>Uroviricota</taxon>
        <taxon>Caudoviricetes</taxon>
        <taxon>Crassvirales</taxon>
        <taxon>Intestiviridae</taxon>
        <taxon>Obtuvirinae</taxon>
        <taxon>Wotdevirus</taxon>
        <taxon>Wotdevirus murinus</taxon>
    </lineage>
</organism>
<evidence type="ECO:0000313" key="2">
    <source>
        <dbReference type="Proteomes" id="UP000257457"/>
    </source>
</evidence>
<evidence type="ECO:0000313" key="1">
    <source>
        <dbReference type="EMBL" id="AXF52173.1"/>
    </source>
</evidence>
<name>A0A345BP02_9CAUD</name>
<protein>
    <submittedName>
        <fullName evidence="1">Uncharacterized protein</fullName>
    </submittedName>
</protein>
<keyword evidence="2" id="KW-1185">Reference proteome</keyword>
<dbReference type="EMBL" id="MH552500">
    <property type="protein sequence ID" value="AXF52173.1"/>
    <property type="molecule type" value="Genomic_DNA"/>
</dbReference>